<dbReference type="RefSeq" id="WP_013632286.1">
    <property type="nucleotide sequence ID" value="NC_015177.1"/>
</dbReference>
<dbReference type="Proteomes" id="UP000000310">
    <property type="component" value="Chromosome"/>
</dbReference>
<dbReference type="CDD" id="cd10918">
    <property type="entry name" value="CE4_NodB_like_5s_6s"/>
    <property type="match status" value="1"/>
</dbReference>
<evidence type="ECO:0000259" key="3">
    <source>
        <dbReference type="PROSITE" id="PS51677"/>
    </source>
</evidence>
<evidence type="ECO:0000313" key="4">
    <source>
        <dbReference type="EMBL" id="ADY51787.1"/>
    </source>
</evidence>
<keyword evidence="5" id="KW-1185">Reference proteome</keyword>
<dbReference type="InterPro" id="IPR051398">
    <property type="entry name" value="Polysacch_Deacetylase"/>
</dbReference>
<dbReference type="SUPFAM" id="SSF88713">
    <property type="entry name" value="Glycoside hydrolase/deacetylase"/>
    <property type="match status" value="1"/>
</dbReference>
<dbReference type="GO" id="GO:0005576">
    <property type="term" value="C:extracellular region"/>
    <property type="evidence" value="ECO:0007669"/>
    <property type="project" value="UniProtKB-SubCell"/>
</dbReference>
<reference evidence="4 5" key="1">
    <citation type="journal article" date="2011" name="Stand. Genomic Sci.">
        <title>Complete genome sequence of the gliding, heparinolytic Pedobacter saltans type strain (113).</title>
        <authorList>
            <person name="Liolios K."/>
            <person name="Sikorski J."/>
            <person name="Lu M."/>
            <person name="Nolan M."/>
            <person name="Lapidus A."/>
            <person name="Lucas S."/>
            <person name="Hammon N."/>
            <person name="Deshpande S."/>
            <person name="Cheng J.F."/>
            <person name="Tapia R."/>
            <person name="Han C."/>
            <person name="Goodwin L."/>
            <person name="Pitluck S."/>
            <person name="Huntemann M."/>
            <person name="Ivanova N."/>
            <person name="Pagani I."/>
            <person name="Mavromatis K."/>
            <person name="Ovchinikova G."/>
            <person name="Pati A."/>
            <person name="Chen A."/>
            <person name="Palaniappan K."/>
            <person name="Land M."/>
            <person name="Hauser L."/>
            <person name="Brambilla E.M."/>
            <person name="Kotsyurbenko O."/>
            <person name="Rohde M."/>
            <person name="Tindall B.J."/>
            <person name="Abt B."/>
            <person name="Goker M."/>
            <person name="Detter J.C."/>
            <person name="Woyke T."/>
            <person name="Bristow J."/>
            <person name="Eisen J.A."/>
            <person name="Markowitz V."/>
            <person name="Hugenholtz P."/>
            <person name="Klenk H.P."/>
            <person name="Kyrpides N.C."/>
        </authorList>
    </citation>
    <scope>NUCLEOTIDE SEQUENCE [LARGE SCALE GENOMIC DNA]</scope>
    <source>
        <strain evidence="5">ATCC 51119 / DSM 12145 / JCM 21818 / LMG 10337 / NBRC 100064 / NCIMB 13643</strain>
    </source>
</reference>
<protein>
    <submittedName>
        <fullName evidence="4">Polysaccharide deacetylase</fullName>
    </submittedName>
</protein>
<dbReference type="STRING" id="762903.Pedsa_1219"/>
<dbReference type="EMBL" id="CP002545">
    <property type="protein sequence ID" value="ADY51787.1"/>
    <property type="molecule type" value="Genomic_DNA"/>
</dbReference>
<dbReference type="PANTHER" id="PTHR34216:SF3">
    <property type="entry name" value="POLY-BETA-1,6-N-ACETYL-D-GLUCOSAMINE N-DEACETYLASE"/>
    <property type="match status" value="1"/>
</dbReference>
<proteinExistence type="predicted"/>
<dbReference type="GO" id="GO:0016810">
    <property type="term" value="F:hydrolase activity, acting on carbon-nitrogen (but not peptide) bonds"/>
    <property type="evidence" value="ECO:0007669"/>
    <property type="project" value="InterPro"/>
</dbReference>
<dbReference type="eggNOG" id="COG0726">
    <property type="taxonomic scope" value="Bacteria"/>
</dbReference>
<reference evidence="5" key="2">
    <citation type="submission" date="2011-02" db="EMBL/GenBank/DDBJ databases">
        <title>The complete genome of Pedobacter saltans DSM 12145.</title>
        <authorList>
            <consortium name="US DOE Joint Genome Institute (JGI-PGF)"/>
            <person name="Lucas S."/>
            <person name="Copeland A."/>
            <person name="Lapidus A."/>
            <person name="Bruce D."/>
            <person name="Goodwin L."/>
            <person name="Pitluck S."/>
            <person name="Kyrpides N."/>
            <person name="Mavromatis K."/>
            <person name="Pagani I."/>
            <person name="Ivanova N."/>
            <person name="Ovchinnikova G."/>
            <person name="Lu M."/>
            <person name="Detter J.C."/>
            <person name="Han C."/>
            <person name="Land M."/>
            <person name="Hauser L."/>
            <person name="Markowitz V."/>
            <person name="Cheng J.-F."/>
            <person name="Hugenholtz P."/>
            <person name="Woyke T."/>
            <person name="Wu D."/>
            <person name="Tindall B."/>
            <person name="Pomrenke H.G."/>
            <person name="Brambilla E."/>
            <person name="Klenk H.-P."/>
            <person name="Eisen J.A."/>
        </authorList>
    </citation>
    <scope>NUCLEOTIDE SEQUENCE [LARGE SCALE GENOMIC DNA]</scope>
    <source>
        <strain evidence="5">ATCC 51119 / DSM 12145 / JCM 21818 / LMG 10337 / NBRC 100064 / NCIMB 13643</strain>
    </source>
</reference>
<organism evidence="4 5">
    <name type="scientific">Pseudopedobacter saltans (strain ATCC 51119 / DSM 12145 / JCM 21818 / CCUG 39354 / LMG 10337 / NBRC 100064 / NCIMB 13643)</name>
    <name type="common">Pedobacter saltans</name>
    <dbReference type="NCBI Taxonomy" id="762903"/>
    <lineage>
        <taxon>Bacteria</taxon>
        <taxon>Pseudomonadati</taxon>
        <taxon>Bacteroidota</taxon>
        <taxon>Sphingobacteriia</taxon>
        <taxon>Sphingobacteriales</taxon>
        <taxon>Sphingobacteriaceae</taxon>
        <taxon>Pseudopedobacter</taxon>
    </lineage>
</organism>
<dbReference type="PROSITE" id="PS51677">
    <property type="entry name" value="NODB"/>
    <property type="match status" value="1"/>
</dbReference>
<dbReference type="GO" id="GO:0005975">
    <property type="term" value="P:carbohydrate metabolic process"/>
    <property type="evidence" value="ECO:0007669"/>
    <property type="project" value="InterPro"/>
</dbReference>
<dbReference type="OrthoDB" id="1446101at2"/>
<evidence type="ECO:0000256" key="1">
    <source>
        <dbReference type="ARBA" id="ARBA00004613"/>
    </source>
</evidence>
<keyword evidence="2" id="KW-0732">Signal</keyword>
<accession>F0SD30</accession>
<dbReference type="HOGENOM" id="CLU_859832_0_0_10"/>
<evidence type="ECO:0000313" key="5">
    <source>
        <dbReference type="Proteomes" id="UP000000310"/>
    </source>
</evidence>
<gene>
    <name evidence="4" type="ordered locus">Pedsa_1219</name>
</gene>
<evidence type="ECO:0000256" key="2">
    <source>
        <dbReference type="ARBA" id="ARBA00022729"/>
    </source>
</evidence>
<dbReference type="Gene3D" id="3.20.20.370">
    <property type="entry name" value="Glycoside hydrolase/deacetylase"/>
    <property type="match status" value="1"/>
</dbReference>
<dbReference type="InterPro" id="IPR002509">
    <property type="entry name" value="NODB_dom"/>
</dbReference>
<dbReference type="KEGG" id="psn:Pedsa_1219"/>
<dbReference type="InterPro" id="IPR011330">
    <property type="entry name" value="Glyco_hydro/deAcase_b/a-brl"/>
</dbReference>
<dbReference type="PANTHER" id="PTHR34216">
    <property type="match status" value="1"/>
</dbReference>
<name>F0SD30_PSESL</name>
<comment type="subcellular location">
    <subcellularLocation>
        <location evidence="1">Secreted</location>
    </subcellularLocation>
</comment>
<sequence length="323" mass="37982">MFNDKIVSVFSSVVPDLLFERLIERHKLVTFLYHVVSNKELPHIRHLYKYKSEAQFEKDLDVLLKYYDPFDLSGGFENLSFKSKKPLMILTFDDGLRECYEVVAPILKRKGISAIFFINSGFVDNKSLFYRFKVSLIIENIKSNFPNHIHEFVNQNLHQSIVYLKSLNYNQTDIIDSILKQLSIDSDDFLDQHKPYMSKEQILDLKNMGFSIGAHSIDHPDFKNISLGEQIRQVKESVDYIKEEIGVDYKYFAFPFSEKGADNLVYNLAKERVVDMFFGTSGFNRNGDNYFLQQRISMEFDNIPLERFLKMRYTVYLIKHFLG</sequence>
<dbReference type="Pfam" id="PF01522">
    <property type="entry name" value="Polysacc_deac_1"/>
    <property type="match status" value="1"/>
</dbReference>
<dbReference type="AlphaFoldDB" id="F0SD30"/>
<feature type="domain" description="NodB homology" evidence="3">
    <location>
        <begin position="86"/>
        <end position="323"/>
    </location>
</feature>